<dbReference type="AlphaFoldDB" id="A0A0S7BUY5"/>
<organism evidence="1">
    <name type="scientific">Lentimicrobium saccharophilum</name>
    <dbReference type="NCBI Taxonomy" id="1678841"/>
    <lineage>
        <taxon>Bacteria</taxon>
        <taxon>Pseudomonadati</taxon>
        <taxon>Bacteroidota</taxon>
        <taxon>Bacteroidia</taxon>
        <taxon>Bacteroidales</taxon>
        <taxon>Lentimicrobiaceae</taxon>
        <taxon>Lentimicrobium</taxon>
    </lineage>
</organism>
<dbReference type="EMBL" id="DF968183">
    <property type="protein sequence ID" value="GAP44780.1"/>
    <property type="molecule type" value="Genomic_DNA"/>
</dbReference>
<evidence type="ECO:0000313" key="2">
    <source>
        <dbReference type="Proteomes" id="UP000053091"/>
    </source>
</evidence>
<dbReference type="Proteomes" id="UP000053091">
    <property type="component" value="Unassembled WGS sequence"/>
</dbReference>
<protein>
    <submittedName>
        <fullName evidence="1">Uncharacterized protein</fullName>
    </submittedName>
</protein>
<accession>A0A0S7BUY5</accession>
<gene>
    <name evidence="1" type="ORF">TBC1_12591</name>
</gene>
<dbReference type="STRING" id="1678841.TBC1_12591"/>
<keyword evidence="2" id="KW-1185">Reference proteome</keyword>
<reference evidence="1" key="1">
    <citation type="journal article" date="2015" name="Genome Announc.">
        <title>Draft Genome Sequence of Bacteroidales Strain TBC1, a Novel Isolate from a Methanogenic Wastewater Treatment System.</title>
        <authorList>
            <person name="Tourlousse D.M."/>
            <person name="Matsuura N."/>
            <person name="Sun L."/>
            <person name="Toyonaga M."/>
            <person name="Kuroda K."/>
            <person name="Ohashi A."/>
            <person name="Cruz R."/>
            <person name="Yamaguchi T."/>
            <person name="Sekiguchi Y."/>
        </authorList>
    </citation>
    <scope>NUCLEOTIDE SEQUENCE [LARGE SCALE GENOMIC DNA]</scope>
    <source>
        <strain evidence="1">TBC1</strain>
    </source>
</reference>
<sequence length="78" mass="9283">MSIARDFLYASAQKLSGIVHLHIKTLELPYIKYCITIYYDLWHTFSIIEDTKHQSSKTYCHENKTLHHIFRYAVFSSD</sequence>
<name>A0A0S7BUY5_9BACT</name>
<evidence type="ECO:0000313" key="1">
    <source>
        <dbReference type="EMBL" id="GAP44780.1"/>
    </source>
</evidence>
<proteinExistence type="predicted"/>